<dbReference type="Proteomes" id="UP000426772">
    <property type="component" value="Unassembled WGS sequence"/>
</dbReference>
<protein>
    <submittedName>
        <fullName evidence="2">Uncharacterized protein</fullName>
    </submittedName>
</protein>
<evidence type="ECO:0000256" key="1">
    <source>
        <dbReference type="SAM" id="MobiDB-lite"/>
    </source>
</evidence>
<evidence type="ECO:0000313" key="2">
    <source>
        <dbReference type="EMBL" id="TXL79754.1"/>
    </source>
</evidence>
<name>A0ABY3LHQ9_9GAMM</name>
<sequence>MWLASFGSYKKRKKADAAQHIFLSGLKAHDTRRIKKGGTFAILLGKGIMADRRPLNPGVVVPKPGGGTQSRDRNNDGRVREKRSDAGKPRK</sequence>
<feature type="region of interest" description="Disordered" evidence="1">
    <location>
        <begin position="52"/>
        <end position="91"/>
    </location>
</feature>
<accession>A0ABY3LHQ9</accession>
<gene>
    <name evidence="2" type="ORF">D9O29_05625</name>
</gene>
<reference evidence="2 3" key="1">
    <citation type="submission" date="2018-10" db="EMBL/GenBank/DDBJ databases">
        <title>Draft genome sequence of Pantoea vagans isolated from corpses of the sugarcane aphid Melanaphis sacchari Zehntner.</title>
        <authorList>
            <person name="Toledo E."/>
            <person name="Pena G."/>
            <person name="Lozano L."/>
        </authorList>
    </citation>
    <scope>NUCLEOTIDE SEQUENCE [LARGE SCALE GENOMIC DNA]</scope>
    <source>
        <strain evidence="2 3">ET-90</strain>
    </source>
</reference>
<feature type="compositionally biased region" description="Basic and acidic residues" evidence="1">
    <location>
        <begin position="70"/>
        <end position="91"/>
    </location>
</feature>
<comment type="caution">
    <text evidence="2">The sequence shown here is derived from an EMBL/GenBank/DDBJ whole genome shotgun (WGS) entry which is preliminary data.</text>
</comment>
<organism evidence="2 3">
    <name type="scientific">Pantoea vagans</name>
    <dbReference type="NCBI Taxonomy" id="470934"/>
    <lineage>
        <taxon>Bacteria</taxon>
        <taxon>Pseudomonadati</taxon>
        <taxon>Pseudomonadota</taxon>
        <taxon>Gammaproteobacteria</taxon>
        <taxon>Enterobacterales</taxon>
        <taxon>Erwiniaceae</taxon>
        <taxon>Pantoea</taxon>
    </lineage>
</organism>
<keyword evidence="3" id="KW-1185">Reference proteome</keyword>
<evidence type="ECO:0000313" key="3">
    <source>
        <dbReference type="Proteomes" id="UP000426772"/>
    </source>
</evidence>
<dbReference type="RefSeq" id="WP_147788709.1">
    <property type="nucleotide sequence ID" value="NZ_RCNL01000002.1"/>
</dbReference>
<proteinExistence type="predicted"/>
<dbReference type="EMBL" id="RCNL01000002">
    <property type="protein sequence ID" value="TXL79754.1"/>
    <property type="molecule type" value="Genomic_DNA"/>
</dbReference>